<evidence type="ECO:0000313" key="2">
    <source>
        <dbReference type="Proteomes" id="UP001209229"/>
    </source>
</evidence>
<proteinExistence type="predicted"/>
<protein>
    <submittedName>
        <fullName evidence="1">Uncharacterized protein</fullName>
    </submittedName>
</protein>
<reference evidence="1" key="1">
    <citation type="submission" date="2022-10" db="EMBL/GenBank/DDBJ databases">
        <authorList>
            <person name="Yu W.X."/>
        </authorList>
    </citation>
    <scope>NUCLEOTIDE SEQUENCE</scope>
    <source>
        <strain evidence="1">AAT</strain>
    </source>
</reference>
<dbReference type="Proteomes" id="UP001209229">
    <property type="component" value="Unassembled WGS sequence"/>
</dbReference>
<sequence>MDRPKDEIISKAAYGDVVALAKIYEYLKEYSVKLSPVQKGHLDIEKNSIILKGMDYRMKKEQMKAWGKLIDEMIIQIKSGEITNLN</sequence>
<dbReference type="AlphaFoldDB" id="A0AAE3M8X2"/>
<comment type="caution">
    <text evidence="1">The sequence shown here is derived from an EMBL/GenBank/DDBJ whole genome shotgun (WGS) entry which is preliminary data.</text>
</comment>
<gene>
    <name evidence="1" type="ORF">OM075_23200</name>
</gene>
<name>A0AAE3M8X2_9BACT</name>
<keyword evidence="2" id="KW-1185">Reference proteome</keyword>
<accession>A0AAE3M8X2</accession>
<organism evidence="1 2">
    <name type="scientific">Plebeiibacterium sediminum</name>
    <dbReference type="NCBI Taxonomy" id="2992112"/>
    <lineage>
        <taxon>Bacteria</taxon>
        <taxon>Pseudomonadati</taxon>
        <taxon>Bacteroidota</taxon>
        <taxon>Bacteroidia</taxon>
        <taxon>Marinilabiliales</taxon>
        <taxon>Marinilabiliaceae</taxon>
        <taxon>Plebeiibacterium</taxon>
    </lineage>
</organism>
<dbReference type="RefSeq" id="WP_301192944.1">
    <property type="nucleotide sequence ID" value="NZ_JAPDPJ010000105.1"/>
</dbReference>
<evidence type="ECO:0000313" key="1">
    <source>
        <dbReference type="EMBL" id="MCW3789389.1"/>
    </source>
</evidence>
<dbReference type="EMBL" id="JAPDPJ010000105">
    <property type="protein sequence ID" value="MCW3789389.1"/>
    <property type="molecule type" value="Genomic_DNA"/>
</dbReference>